<dbReference type="OrthoDB" id="6354814at2759"/>
<feature type="compositionally biased region" description="Polar residues" evidence="9">
    <location>
        <begin position="180"/>
        <end position="190"/>
    </location>
</feature>
<dbReference type="EMBL" id="CAKKLH010000068">
    <property type="protein sequence ID" value="CAH0101876.1"/>
    <property type="molecule type" value="Genomic_DNA"/>
</dbReference>
<proteinExistence type="inferred from homology"/>
<keyword evidence="11" id="KW-0732">Signal</keyword>
<protein>
    <recommendedName>
        <fullName evidence="12">Ionotropic glutamate receptor C-terminal domain-containing protein</fullName>
    </recommendedName>
</protein>
<evidence type="ECO:0000256" key="1">
    <source>
        <dbReference type="ARBA" id="ARBA00004651"/>
    </source>
</evidence>
<evidence type="ECO:0000256" key="11">
    <source>
        <dbReference type="SAM" id="SignalP"/>
    </source>
</evidence>
<organism evidence="13 14">
    <name type="scientific">Daphnia galeata</name>
    <dbReference type="NCBI Taxonomy" id="27404"/>
    <lineage>
        <taxon>Eukaryota</taxon>
        <taxon>Metazoa</taxon>
        <taxon>Ecdysozoa</taxon>
        <taxon>Arthropoda</taxon>
        <taxon>Crustacea</taxon>
        <taxon>Branchiopoda</taxon>
        <taxon>Diplostraca</taxon>
        <taxon>Cladocera</taxon>
        <taxon>Anomopoda</taxon>
        <taxon>Daphniidae</taxon>
        <taxon>Daphnia</taxon>
    </lineage>
</organism>
<keyword evidence="14" id="KW-1185">Reference proteome</keyword>
<gene>
    <name evidence="13" type="ORF">DGAL_LOCUS4248</name>
</gene>
<dbReference type="AlphaFoldDB" id="A0A8J2RGP7"/>
<dbReference type="Gene3D" id="3.40.190.10">
    <property type="entry name" value="Periplasmic binding protein-like II"/>
    <property type="match status" value="2"/>
</dbReference>
<feature type="transmembrane region" description="Helical" evidence="10">
    <location>
        <begin position="442"/>
        <end position="462"/>
    </location>
</feature>
<evidence type="ECO:0000313" key="13">
    <source>
        <dbReference type="EMBL" id="CAH0101876.1"/>
    </source>
</evidence>
<feature type="region of interest" description="Disordered" evidence="9">
    <location>
        <begin position="180"/>
        <end position="202"/>
    </location>
</feature>
<evidence type="ECO:0000313" key="14">
    <source>
        <dbReference type="Proteomes" id="UP000789390"/>
    </source>
</evidence>
<evidence type="ECO:0000256" key="2">
    <source>
        <dbReference type="ARBA" id="ARBA00008685"/>
    </source>
</evidence>
<evidence type="ECO:0000256" key="3">
    <source>
        <dbReference type="ARBA" id="ARBA00022475"/>
    </source>
</evidence>
<evidence type="ECO:0000256" key="6">
    <source>
        <dbReference type="ARBA" id="ARBA00023136"/>
    </source>
</evidence>
<comment type="caution">
    <text evidence="13">The sequence shown here is derived from an EMBL/GenBank/DDBJ whole genome shotgun (WGS) entry which is preliminary data.</text>
</comment>
<comment type="subcellular location">
    <subcellularLocation>
        <location evidence="1">Cell membrane</location>
        <topology evidence="1">Multi-pass membrane protein</topology>
    </subcellularLocation>
</comment>
<dbReference type="Gene3D" id="1.10.287.70">
    <property type="match status" value="1"/>
</dbReference>
<dbReference type="GO" id="GO:0015276">
    <property type="term" value="F:ligand-gated monoatomic ion channel activity"/>
    <property type="evidence" value="ECO:0007669"/>
    <property type="project" value="InterPro"/>
</dbReference>
<sequence>MNHFALMILWLTIIISKCGFSSSMINPLNGQHLRVIWPLWSGNPKGLWGPLKGGVILDFLSARLNFTYEMVRVTENTLEPQGKVRGLFNYLWDQKSDLLVTDVLPQFYRSNIDLSTPWVFSYCGILIPVNDDSANINAVVKPFQWPVWLGLGVSIVCVTAILILILRFSSHLPENFDSNTQVESNSNDNLEGQDGRHPVSDRDRSAKPYLYVIGNLLSQGGPCPSKRLSFRLVAGVWCLAAFIFVQAYNSTLFTYVVTPVNQPLVNSINDVLESNDIQLLVIKASPLDFLFSINNYFVNILLWKKQNPNASGIKLANKLNSFPDSRCKFISDCLSVITPGSRNVYVHAINYLKDTIKDNFKKTGKCKFQIAKEGFLPTRVSFALQQNSPYTKRVDQGLLELQQTGLIDFWDTWFRPMPPQCNGKDPTKTSRNKLSALSFKNLTGAFLLLAVGLSLSLLVFLLEQIYYRFI</sequence>
<keyword evidence="7" id="KW-0675">Receptor</keyword>
<keyword evidence="6 10" id="KW-0472">Membrane</keyword>
<dbReference type="InterPro" id="IPR001320">
    <property type="entry name" value="Iontro_rcpt_C"/>
</dbReference>
<dbReference type="GO" id="GO:0005886">
    <property type="term" value="C:plasma membrane"/>
    <property type="evidence" value="ECO:0007669"/>
    <property type="project" value="UniProtKB-SubCell"/>
</dbReference>
<dbReference type="Pfam" id="PF00060">
    <property type="entry name" value="Lig_chan"/>
    <property type="match status" value="1"/>
</dbReference>
<feature type="chain" id="PRO_5035304272" description="Ionotropic glutamate receptor C-terminal domain-containing protein" evidence="11">
    <location>
        <begin position="24"/>
        <end position="470"/>
    </location>
</feature>
<evidence type="ECO:0000256" key="10">
    <source>
        <dbReference type="SAM" id="Phobius"/>
    </source>
</evidence>
<comment type="similarity">
    <text evidence="2">Belongs to the glutamate-gated ion channel (TC 1.A.10.1) family.</text>
</comment>
<keyword evidence="8" id="KW-0325">Glycoprotein</keyword>
<evidence type="ECO:0000256" key="9">
    <source>
        <dbReference type="SAM" id="MobiDB-lite"/>
    </source>
</evidence>
<dbReference type="GO" id="GO:0050906">
    <property type="term" value="P:detection of stimulus involved in sensory perception"/>
    <property type="evidence" value="ECO:0007669"/>
    <property type="project" value="UniProtKB-ARBA"/>
</dbReference>
<dbReference type="Proteomes" id="UP000789390">
    <property type="component" value="Unassembled WGS sequence"/>
</dbReference>
<accession>A0A8J2RGP7</accession>
<feature type="compositionally biased region" description="Basic and acidic residues" evidence="9">
    <location>
        <begin position="193"/>
        <end position="202"/>
    </location>
</feature>
<feature type="transmembrane region" description="Helical" evidence="10">
    <location>
        <begin position="145"/>
        <end position="166"/>
    </location>
</feature>
<dbReference type="SUPFAM" id="SSF53850">
    <property type="entry name" value="Periplasmic binding protein-like II"/>
    <property type="match status" value="1"/>
</dbReference>
<evidence type="ECO:0000256" key="8">
    <source>
        <dbReference type="ARBA" id="ARBA00023180"/>
    </source>
</evidence>
<keyword evidence="5 10" id="KW-1133">Transmembrane helix</keyword>
<name>A0A8J2RGP7_9CRUS</name>
<feature type="transmembrane region" description="Helical" evidence="10">
    <location>
        <begin position="228"/>
        <end position="248"/>
    </location>
</feature>
<dbReference type="FunFam" id="1.10.287.70:FF:000302">
    <property type="entry name" value="Uncharacterized protein"/>
    <property type="match status" value="1"/>
</dbReference>
<evidence type="ECO:0000256" key="4">
    <source>
        <dbReference type="ARBA" id="ARBA00022692"/>
    </source>
</evidence>
<evidence type="ECO:0000259" key="12">
    <source>
        <dbReference type="Pfam" id="PF00060"/>
    </source>
</evidence>
<dbReference type="PANTHER" id="PTHR42643">
    <property type="entry name" value="IONOTROPIC RECEPTOR 20A-RELATED"/>
    <property type="match status" value="1"/>
</dbReference>
<dbReference type="InterPro" id="IPR052192">
    <property type="entry name" value="Insect_Ionotropic_Sensory_Rcpt"/>
</dbReference>
<feature type="domain" description="Ionotropic glutamate receptor C-terminal" evidence="12">
    <location>
        <begin position="145"/>
        <end position="453"/>
    </location>
</feature>
<reference evidence="13" key="1">
    <citation type="submission" date="2021-11" db="EMBL/GenBank/DDBJ databases">
        <authorList>
            <person name="Schell T."/>
        </authorList>
    </citation>
    <scope>NUCLEOTIDE SEQUENCE</scope>
    <source>
        <strain evidence="13">M5</strain>
    </source>
</reference>
<evidence type="ECO:0000256" key="5">
    <source>
        <dbReference type="ARBA" id="ARBA00022989"/>
    </source>
</evidence>
<feature type="signal peptide" evidence="11">
    <location>
        <begin position="1"/>
        <end position="23"/>
    </location>
</feature>
<keyword evidence="3" id="KW-1003">Cell membrane</keyword>
<evidence type="ECO:0000256" key="7">
    <source>
        <dbReference type="ARBA" id="ARBA00023170"/>
    </source>
</evidence>
<keyword evidence="4 10" id="KW-0812">Transmembrane</keyword>
<dbReference type="PANTHER" id="PTHR42643:SF24">
    <property type="entry name" value="IONOTROPIC RECEPTOR 60A"/>
    <property type="match status" value="1"/>
</dbReference>